<evidence type="ECO:0000313" key="2">
    <source>
        <dbReference type="EMBL" id="GEY63080.1"/>
    </source>
</evidence>
<comment type="caution">
    <text evidence="2">The sequence shown here is derived from an EMBL/GenBank/DDBJ whole genome shotgun (WGS) entry which is preliminary data.</text>
</comment>
<protein>
    <recommendedName>
        <fullName evidence="3">Reverse transcriptase domain-containing protein</fullName>
    </recommendedName>
</protein>
<reference evidence="2" key="1">
    <citation type="journal article" date="2019" name="Sci. Rep.">
        <title>Draft genome of Tanacetum cinerariifolium, the natural source of mosquito coil.</title>
        <authorList>
            <person name="Yamashiro T."/>
            <person name="Shiraishi A."/>
            <person name="Satake H."/>
            <person name="Nakayama K."/>
        </authorList>
    </citation>
    <scope>NUCLEOTIDE SEQUENCE</scope>
</reference>
<sequence>MAADELLHQEVEGRVDKLVEEVEKLAIKVADEVAEVITSAIKGSTEDETTMQPMIASMRIGSEHEDENEHIEKVLEIVDLFHIPKVIEDQIILRAFPVSLTRVKMEEINNFQQEPDESLFRAWERSKELLMKCAIPSKSVIDAKIAIQEMAEYSQKRHNGTSSKTRSTKTFDGLAVIQA</sequence>
<organism evidence="2">
    <name type="scientific">Tanacetum cinerariifolium</name>
    <name type="common">Dalmatian daisy</name>
    <name type="synonym">Chrysanthemum cinerariifolium</name>
    <dbReference type="NCBI Taxonomy" id="118510"/>
    <lineage>
        <taxon>Eukaryota</taxon>
        <taxon>Viridiplantae</taxon>
        <taxon>Streptophyta</taxon>
        <taxon>Embryophyta</taxon>
        <taxon>Tracheophyta</taxon>
        <taxon>Spermatophyta</taxon>
        <taxon>Magnoliopsida</taxon>
        <taxon>eudicotyledons</taxon>
        <taxon>Gunneridae</taxon>
        <taxon>Pentapetalae</taxon>
        <taxon>asterids</taxon>
        <taxon>campanulids</taxon>
        <taxon>Asterales</taxon>
        <taxon>Asteraceae</taxon>
        <taxon>Asteroideae</taxon>
        <taxon>Anthemideae</taxon>
        <taxon>Anthemidinae</taxon>
        <taxon>Tanacetum</taxon>
    </lineage>
</organism>
<evidence type="ECO:0000256" key="1">
    <source>
        <dbReference type="SAM" id="Coils"/>
    </source>
</evidence>
<dbReference type="AlphaFoldDB" id="A0A699HXN3"/>
<feature type="coiled-coil region" evidence="1">
    <location>
        <begin position="8"/>
        <end position="35"/>
    </location>
</feature>
<keyword evidence="1" id="KW-0175">Coiled coil</keyword>
<evidence type="ECO:0008006" key="3">
    <source>
        <dbReference type="Google" id="ProtNLM"/>
    </source>
</evidence>
<name>A0A699HXN3_TANCI</name>
<proteinExistence type="predicted"/>
<dbReference type="EMBL" id="BKCJ010195185">
    <property type="protein sequence ID" value="GEY63080.1"/>
    <property type="molecule type" value="Genomic_DNA"/>
</dbReference>
<accession>A0A699HXN3</accession>
<gene>
    <name evidence="2" type="ORF">Tci_435054</name>
</gene>